<sequence>MKEKIFAYIDSSEALAVELETELCKRPAFSPDSGGEGELNKCEFLAGWLKAQGITQLERFDAPDPRAKGGVRPSLVATIPGRDDASPNAARFWVMSHIDVVPPGEASLWKSDPWKVIVDEGGRRGDGTLLGKRVIGRGVEDNQQGLISSVLAALALIRQGITPSRTVKLLFAADEECGSGYGLVWILKNHPELFRKSDLVLIPDSGDEDGSAIEIAEKSHVWVKFTTKGVQAHASTPDLGVNAYLAAADLTVRLHYGLSEKFADRDALFSPDYSTFQPTKKEPNVPNVNTIPGEDAFYYDMRILPRHPVDEVFREVDRIKAEVEKKHGVAIEYSVGVRNESPPTSKDSPLVAFLAKNVEEVYGVKTKPVGIGGGTFAAFLRREGIDCAVWARIDHTAHQPNEYALLDNILGDAKVMALMMVSQKNGRSAF</sequence>
<evidence type="ECO:0000259" key="3">
    <source>
        <dbReference type="Pfam" id="PF07687"/>
    </source>
</evidence>
<dbReference type="NCBIfam" id="NF010589">
    <property type="entry name" value="PRK13983.1"/>
    <property type="match status" value="1"/>
</dbReference>
<dbReference type="SUPFAM" id="SSF55031">
    <property type="entry name" value="Bacterial exopeptidase dimerisation domain"/>
    <property type="match status" value="1"/>
</dbReference>
<dbReference type="Gene3D" id="3.30.70.360">
    <property type="match status" value="1"/>
</dbReference>
<dbReference type="InterPro" id="IPR036264">
    <property type="entry name" value="Bact_exopeptidase_dim_dom"/>
</dbReference>
<dbReference type="AlphaFoldDB" id="A0A806KFF1"/>
<organism evidence="4">
    <name type="scientific">uncultured bacterium contig00018</name>
    <dbReference type="NCBI Taxonomy" id="1181509"/>
    <lineage>
        <taxon>Bacteria</taxon>
        <taxon>environmental samples</taxon>
    </lineage>
</organism>
<dbReference type="Pfam" id="PF01546">
    <property type="entry name" value="Peptidase_M20"/>
    <property type="match status" value="1"/>
</dbReference>
<name>A0A806KFF1_9BACT</name>
<accession>A0A806KFF1</accession>
<dbReference type="EMBL" id="JQ844231">
    <property type="protein sequence ID" value="AGS53365.1"/>
    <property type="molecule type" value="Genomic_DNA"/>
</dbReference>
<keyword evidence="2" id="KW-0378">Hydrolase</keyword>
<keyword evidence="1" id="KW-0479">Metal-binding</keyword>
<dbReference type="InterPro" id="IPR002933">
    <property type="entry name" value="Peptidase_M20"/>
</dbReference>
<dbReference type="SUPFAM" id="SSF53187">
    <property type="entry name" value="Zn-dependent exopeptidases"/>
    <property type="match status" value="1"/>
</dbReference>
<dbReference type="GO" id="GO:0016787">
    <property type="term" value="F:hydrolase activity"/>
    <property type="evidence" value="ECO:0007669"/>
    <property type="project" value="UniProtKB-KW"/>
</dbReference>
<dbReference type="GO" id="GO:0046872">
    <property type="term" value="F:metal ion binding"/>
    <property type="evidence" value="ECO:0007669"/>
    <property type="project" value="UniProtKB-KW"/>
</dbReference>
<dbReference type="PANTHER" id="PTHR43808:SF32">
    <property type="entry name" value="ARGE_DAPE-RELATED DEACYLASE"/>
    <property type="match status" value="1"/>
</dbReference>
<feature type="domain" description="Peptidase M20 dimerisation" evidence="3">
    <location>
        <begin position="215"/>
        <end position="322"/>
    </location>
</feature>
<evidence type="ECO:0000313" key="4">
    <source>
        <dbReference type="EMBL" id="AGS53365.1"/>
    </source>
</evidence>
<dbReference type="Gene3D" id="3.40.630.10">
    <property type="entry name" value="Zn peptidases"/>
    <property type="match status" value="2"/>
</dbReference>
<dbReference type="Pfam" id="PF07687">
    <property type="entry name" value="M20_dimer"/>
    <property type="match status" value="1"/>
</dbReference>
<evidence type="ECO:0000256" key="2">
    <source>
        <dbReference type="ARBA" id="ARBA00022801"/>
    </source>
</evidence>
<dbReference type="InterPro" id="IPR011650">
    <property type="entry name" value="Peptidase_M20_dimer"/>
</dbReference>
<dbReference type="InterPro" id="IPR050072">
    <property type="entry name" value="Peptidase_M20A"/>
</dbReference>
<proteinExistence type="predicted"/>
<protein>
    <submittedName>
        <fullName evidence="4">Succinyl-diaminopimelate desuccinylase</fullName>
    </submittedName>
</protein>
<dbReference type="PANTHER" id="PTHR43808">
    <property type="entry name" value="ACETYLORNITHINE DEACETYLASE"/>
    <property type="match status" value="1"/>
</dbReference>
<evidence type="ECO:0000256" key="1">
    <source>
        <dbReference type="ARBA" id="ARBA00022723"/>
    </source>
</evidence>
<reference evidence="4" key="1">
    <citation type="submission" date="2012-03" db="EMBL/GenBank/DDBJ databases">
        <title>Functional metagenomics reveals considerable lignocellulase gene clusters in the gut microbiome of a wood-feeding higher termite.</title>
        <authorList>
            <person name="Liu N."/>
        </authorList>
    </citation>
    <scope>NUCLEOTIDE SEQUENCE</scope>
</reference>